<dbReference type="EMBL" id="JABEQO010000015">
    <property type="protein sequence ID" value="MBB2165405.1"/>
    <property type="molecule type" value="Genomic_DNA"/>
</dbReference>
<comment type="caution">
    <text evidence="1">The sequence shown here is derived from an EMBL/GenBank/DDBJ whole genome shotgun (WGS) entry which is preliminary data.</text>
</comment>
<dbReference type="Proteomes" id="UP000540490">
    <property type="component" value="Unassembled WGS sequence"/>
</dbReference>
<evidence type="ECO:0000313" key="2">
    <source>
        <dbReference type="EMBL" id="MBB2194428.1"/>
    </source>
</evidence>
<dbReference type="SUPFAM" id="SSF53383">
    <property type="entry name" value="PLP-dependent transferases"/>
    <property type="match status" value="1"/>
</dbReference>
<name>A0A7W4NWE6_9PROT</name>
<sequence>MVRDGPSGGGAIAAPGACAHNDDGNRDFCVLAERLTHDLACVLERPDLRVIAGARRIGLDTALERAFVVRAGGMVVLGAPCLRKPACAPVVLRHALELARLIEAVPDDGVLAGLCAARTAALFAELDGPGGPPGPPSRPWWHADMAAVAPPGAGRLRQIWAELAGLQPPVAAGCVDAGAFDRLAARLETLWPLLGPAEQLMAEGGDARLAIDPATGLNHYGSSHRPRPWAVTYASSTASSVSERGFAGAEAARLRLVLGGLTGDGARVRAEMVAEVRRRIADHYGMAGTQGVVLAPSGTDCELYALALAMLGSDGHPVSNILLAPEETGSGVPLAAKGCHFANDTALGAQVAKGGLIDGFPADTLLLAVPLRQPDGASRAPAEIDRDCIALARGAWQAGRHVLLHRLDLSKTGLLAPGLEMLDGLAEAARADGVPVPDIVVDACQARLDPARVRDYLDRGWMVMITGSKFFTGPPFCGALLLPEGVTARLREGALPAGLADYCHRAAWPALPAAQGLPAGENVGLMLRWYAALAEMTALREVPRPVVRARLARFLGALEAAIDADPDLRRLAVPHPARPPLADAWDDRGTILSFFVRDPLAPLPCGDDFVSPEFVPLGLEPARALYRWLNADLSRVVPEGADRVLAGQLCHVGQPVPLPHPMLPGGVAGALRLSAGARLVSGEPSHDGLLPDLRMDREIADAQLVLAKIGLILRYWERLVAADPVQTYAPLPAMDTGPPVILP</sequence>
<protein>
    <submittedName>
        <fullName evidence="1">Uncharacterized protein</fullName>
    </submittedName>
</protein>
<evidence type="ECO:0000313" key="1">
    <source>
        <dbReference type="EMBL" id="MBB2165405.1"/>
    </source>
</evidence>
<dbReference type="AlphaFoldDB" id="A0A7W4NWE6"/>
<proteinExistence type="predicted"/>
<dbReference type="InterPro" id="IPR015424">
    <property type="entry name" value="PyrdxlP-dep_Trfase"/>
</dbReference>
<organism evidence="1 4">
    <name type="scientific">Gluconacetobacter dulcium</name>
    <dbReference type="NCBI Taxonomy" id="2729096"/>
    <lineage>
        <taxon>Bacteria</taxon>
        <taxon>Pseudomonadati</taxon>
        <taxon>Pseudomonadota</taxon>
        <taxon>Alphaproteobacteria</taxon>
        <taxon>Acetobacterales</taxon>
        <taxon>Acetobacteraceae</taxon>
        <taxon>Gluconacetobacter</taxon>
    </lineage>
</organism>
<dbReference type="EMBL" id="JABEQN010000015">
    <property type="protein sequence ID" value="MBB2194428.1"/>
    <property type="molecule type" value="Genomic_DNA"/>
</dbReference>
<keyword evidence="3" id="KW-1185">Reference proteome</keyword>
<evidence type="ECO:0000313" key="4">
    <source>
        <dbReference type="Proteomes" id="UP000561077"/>
    </source>
</evidence>
<dbReference type="RefSeq" id="WP_246402159.1">
    <property type="nucleotide sequence ID" value="NZ_JABEQN010000015.1"/>
</dbReference>
<reference evidence="3 4" key="1">
    <citation type="submission" date="2020-04" db="EMBL/GenBank/DDBJ databases">
        <title>Description of novel Gluconacetobacter.</title>
        <authorList>
            <person name="Sombolestani A."/>
        </authorList>
    </citation>
    <scope>NUCLEOTIDE SEQUENCE [LARGE SCALE GENOMIC DNA]</scope>
    <source>
        <strain evidence="2 3">LMG 1728</strain>
        <strain evidence="1 4">LMG 1731</strain>
    </source>
</reference>
<gene>
    <name evidence="2" type="ORF">HLH25_12445</name>
    <name evidence="1" type="ORF">HLH26_12845</name>
</gene>
<accession>A0A7W4NWE6</accession>
<dbReference type="Proteomes" id="UP000561077">
    <property type="component" value="Unassembled WGS sequence"/>
</dbReference>
<evidence type="ECO:0000313" key="3">
    <source>
        <dbReference type="Proteomes" id="UP000540490"/>
    </source>
</evidence>